<dbReference type="Proteomes" id="UP000779900">
    <property type="component" value="Unassembled WGS sequence"/>
</dbReference>
<organism evidence="3 4">
    <name type="scientific">candidate division WOR-3 bacterium</name>
    <dbReference type="NCBI Taxonomy" id="2052148"/>
    <lineage>
        <taxon>Bacteria</taxon>
        <taxon>Bacteria division WOR-3</taxon>
    </lineage>
</organism>
<evidence type="ECO:0000313" key="3">
    <source>
        <dbReference type="EMBL" id="MBM3332535.1"/>
    </source>
</evidence>
<feature type="region of interest" description="Disordered" evidence="1">
    <location>
        <begin position="1"/>
        <end position="38"/>
    </location>
</feature>
<dbReference type="Pfam" id="PF01927">
    <property type="entry name" value="Mut7-C"/>
    <property type="match status" value="2"/>
</dbReference>
<feature type="compositionally biased region" description="Pro residues" evidence="1">
    <location>
        <begin position="139"/>
        <end position="156"/>
    </location>
</feature>
<dbReference type="AlphaFoldDB" id="A0A938BSE4"/>
<proteinExistence type="predicted"/>
<evidence type="ECO:0000259" key="2">
    <source>
        <dbReference type="Pfam" id="PF01927"/>
    </source>
</evidence>
<dbReference type="EMBL" id="VGIR01000098">
    <property type="protein sequence ID" value="MBM3332535.1"/>
    <property type="molecule type" value="Genomic_DNA"/>
</dbReference>
<dbReference type="InterPro" id="IPR002782">
    <property type="entry name" value="Mut7-C_RNAse_dom"/>
</dbReference>
<sequence>MSPEEQPVQPSENRRPSRRHRPQGRGPRGQIAPPKNPDTVSFLCDVMLGKLARELRLLGYDVEYDRNLGGMPAYRVARQSGRILLTRTNKLKGLPGTIYVPGQLAPEQVAQVKTEIEAGLKPAIPVTVEEPAATAPERPAQPRPQPERAPAPPASPPAEKIAAYGRCLQCNVPLEKLTREQARPSVPFFIYQIHHDFRGCPKCRKVYWPGDHVEQMSQRAGPPPRQRRMFRGGPRR</sequence>
<comment type="caution">
    <text evidence="3">The sequence shown here is derived from an EMBL/GenBank/DDBJ whole genome shotgun (WGS) entry which is preliminary data.</text>
</comment>
<accession>A0A938BSE4</accession>
<evidence type="ECO:0000313" key="4">
    <source>
        <dbReference type="Proteomes" id="UP000779900"/>
    </source>
</evidence>
<feature type="domain" description="Mut7-C RNAse" evidence="2">
    <location>
        <begin position="164"/>
        <end position="219"/>
    </location>
</feature>
<reference evidence="3" key="1">
    <citation type="submission" date="2019-03" db="EMBL/GenBank/DDBJ databases">
        <title>Lake Tanganyika Metagenome-Assembled Genomes (MAGs).</title>
        <authorList>
            <person name="Tran P."/>
        </authorList>
    </citation>
    <scope>NUCLEOTIDE SEQUENCE</scope>
    <source>
        <strain evidence="3">K_DeepCast_150m_m2_040</strain>
    </source>
</reference>
<feature type="domain" description="Mut7-C RNAse" evidence="2">
    <location>
        <begin position="42"/>
        <end position="114"/>
    </location>
</feature>
<dbReference type="PANTHER" id="PTHR39081:SF1">
    <property type="entry name" value="MUT7-C RNASE DOMAIN-CONTAINING PROTEIN"/>
    <property type="match status" value="1"/>
</dbReference>
<feature type="region of interest" description="Disordered" evidence="1">
    <location>
        <begin position="214"/>
        <end position="236"/>
    </location>
</feature>
<protein>
    <recommendedName>
        <fullName evidence="2">Mut7-C RNAse domain-containing protein</fullName>
    </recommendedName>
</protein>
<name>A0A938BSE4_UNCW3</name>
<evidence type="ECO:0000256" key="1">
    <source>
        <dbReference type="SAM" id="MobiDB-lite"/>
    </source>
</evidence>
<dbReference type="PANTHER" id="PTHR39081">
    <property type="entry name" value="MUT7-C DOMAIN-CONTAINING PROTEIN"/>
    <property type="match status" value="1"/>
</dbReference>
<feature type="region of interest" description="Disordered" evidence="1">
    <location>
        <begin position="132"/>
        <end position="158"/>
    </location>
</feature>
<feature type="compositionally biased region" description="Basic residues" evidence="1">
    <location>
        <begin position="225"/>
        <end position="236"/>
    </location>
</feature>
<gene>
    <name evidence="3" type="ORF">FJY68_11930</name>
</gene>